<organism evidence="2 3">
    <name type="scientific">Floridaenema evergladense BLCC-F167</name>
    <dbReference type="NCBI Taxonomy" id="3153639"/>
    <lineage>
        <taxon>Bacteria</taxon>
        <taxon>Bacillati</taxon>
        <taxon>Cyanobacteriota</taxon>
        <taxon>Cyanophyceae</taxon>
        <taxon>Oscillatoriophycideae</taxon>
        <taxon>Aerosakkonematales</taxon>
        <taxon>Aerosakkonemataceae</taxon>
        <taxon>Floridanema</taxon>
        <taxon>Floridanema evergladense</taxon>
    </lineage>
</organism>
<dbReference type="InterPro" id="IPR024983">
    <property type="entry name" value="CHAT_dom"/>
</dbReference>
<accession>A0ABV4WI72</accession>
<proteinExistence type="predicted"/>
<reference evidence="2 3" key="1">
    <citation type="submission" date="2024-09" db="EMBL/GenBank/DDBJ databases">
        <title>Floridaenema gen nov. (Aerosakkonemataceae, Aerosakkonematales ord. nov., Cyanobacteria) from benthic tropical and subtropical fresh waters, with the description of four new species.</title>
        <authorList>
            <person name="Moretto J.A."/>
            <person name="Berthold D.E."/>
            <person name="Lefler F.W."/>
            <person name="Huang I.-S."/>
            <person name="Laughinghouse H. IV."/>
        </authorList>
    </citation>
    <scope>NUCLEOTIDE SEQUENCE [LARGE SCALE GENOMIC DNA]</scope>
    <source>
        <strain evidence="2 3">BLCC-F167</strain>
    </source>
</reference>
<dbReference type="PANTHER" id="PTHR10098">
    <property type="entry name" value="RAPSYN-RELATED"/>
    <property type="match status" value="1"/>
</dbReference>
<keyword evidence="3" id="KW-1185">Reference proteome</keyword>
<comment type="caution">
    <text evidence="2">The sequence shown here is derived from an EMBL/GenBank/DDBJ whole genome shotgun (WGS) entry which is preliminary data.</text>
</comment>
<dbReference type="SUPFAM" id="SSF48452">
    <property type="entry name" value="TPR-like"/>
    <property type="match status" value="3"/>
</dbReference>
<dbReference type="Pfam" id="PF13181">
    <property type="entry name" value="TPR_8"/>
    <property type="match status" value="1"/>
</dbReference>
<evidence type="ECO:0000313" key="3">
    <source>
        <dbReference type="Proteomes" id="UP001576780"/>
    </source>
</evidence>
<protein>
    <submittedName>
        <fullName evidence="2">CHAT domain-containing protein</fullName>
    </submittedName>
</protein>
<feature type="domain" description="CHAT" evidence="1">
    <location>
        <begin position="611"/>
        <end position="879"/>
    </location>
</feature>
<dbReference type="InterPro" id="IPR011990">
    <property type="entry name" value="TPR-like_helical_dom_sf"/>
</dbReference>
<dbReference type="Proteomes" id="UP001576780">
    <property type="component" value="Unassembled WGS sequence"/>
</dbReference>
<gene>
    <name evidence="2" type="ORF">ACE1CA_09525</name>
</gene>
<dbReference type="SMART" id="SM00028">
    <property type="entry name" value="TPR"/>
    <property type="match status" value="6"/>
</dbReference>
<dbReference type="Pfam" id="PF12770">
    <property type="entry name" value="CHAT"/>
    <property type="match status" value="1"/>
</dbReference>
<evidence type="ECO:0000313" key="2">
    <source>
        <dbReference type="EMBL" id="MFB2834760.1"/>
    </source>
</evidence>
<dbReference type="PANTHER" id="PTHR10098:SF108">
    <property type="entry name" value="TETRATRICOPEPTIDE REPEAT PROTEIN 28"/>
    <property type="match status" value="1"/>
</dbReference>
<evidence type="ECO:0000259" key="1">
    <source>
        <dbReference type="Pfam" id="PF12770"/>
    </source>
</evidence>
<dbReference type="InterPro" id="IPR019734">
    <property type="entry name" value="TPR_rpt"/>
</dbReference>
<dbReference type="Gene3D" id="1.25.40.10">
    <property type="entry name" value="Tetratricopeptide repeat domain"/>
    <property type="match status" value="3"/>
</dbReference>
<name>A0ABV4WI72_9CYAN</name>
<dbReference type="RefSeq" id="WP_413277191.1">
    <property type="nucleotide sequence ID" value="NZ_JBHFNT010000073.1"/>
</dbReference>
<sequence>MFVKRYVRKTIALSKKWLVLVVITLVTAFLSAGISLAFPNLTSVKLSQSPTPHPQSPVTNPQQLLEQGKEFLQGGQFLQAVDFWQKAVSAFRVSGNKQGEALALSYLSFAYQQLGKWQEAESAIASSLSLIRNLPTSKNSQLILAQALNNQGHLQLALGKLEQAIKTWEQTTAIYSQIGDTEGAIGSQINIAQALQSLGLYRRAQKTLEQLEISLDKQPNSLIKATALLSLGNALQAIGELEKSRQVLQKSLNIAQELQINSTISATFFSLGNTARASGKKAEELNNLSIARTEFATAINAYQKSIETSNSPIIRVQAQINQLSLLVDLGKFTEAQDLLKEININQLPASRKSVYARIYLAETLLKLKKEQNIQESALLLAKAIQEAKDLQDSQAESYALGNLGRLYELTEQFKDSTNLTQQALSLAQAVNASEITYRWQWQLGRLLKKQGDKQSAIASYTQAIDTLKSLRNDLVAINPGNPDLQFSFRQSVEPVYRELVDLLLPIQTEPSQENLRIARSVIESLQLAELDNFFQEACLDTKPVEIDRLDQNAAIIYTIVLPDRLAIILALPQSPLRLYTTLKPQTEVELALKRLRTSMETPINNTLILPLYQEVYNWIIQPIEAEIKQKNVQTLVFVSDGLLRNISLAALYDGEKYLIEKYSIALTPGLQLLPPQPIKREEFRVLLAGISEANQNFPALPNVEQELQEIKSLLPAQELLNQQFTDNNLQKILTSATFPIVHFATHGQFSSQAEETFILAWNSQINVKNLDQLLRVREQQTTPPIELLVFSACETAAGDNRAALGLAGVAVRAGARSTLATLWRVSDESTAALMVKFYQELAKEGVTKAQALRLAQLSILKDKKYQLPFFWAPYVLVGNWQ</sequence>
<dbReference type="EMBL" id="JBHFNT010000073">
    <property type="protein sequence ID" value="MFB2834760.1"/>
    <property type="molecule type" value="Genomic_DNA"/>
</dbReference>